<dbReference type="Proteomes" id="UP000838878">
    <property type="component" value="Chromosome 1"/>
</dbReference>
<organism evidence="3 4">
    <name type="scientific">Brenthis ino</name>
    <name type="common">lesser marbled fritillary</name>
    <dbReference type="NCBI Taxonomy" id="405034"/>
    <lineage>
        <taxon>Eukaryota</taxon>
        <taxon>Metazoa</taxon>
        <taxon>Ecdysozoa</taxon>
        <taxon>Arthropoda</taxon>
        <taxon>Hexapoda</taxon>
        <taxon>Insecta</taxon>
        <taxon>Pterygota</taxon>
        <taxon>Neoptera</taxon>
        <taxon>Endopterygota</taxon>
        <taxon>Lepidoptera</taxon>
        <taxon>Glossata</taxon>
        <taxon>Ditrysia</taxon>
        <taxon>Papilionoidea</taxon>
        <taxon>Nymphalidae</taxon>
        <taxon>Heliconiinae</taxon>
        <taxon>Argynnini</taxon>
        <taxon>Brenthis</taxon>
    </lineage>
</organism>
<evidence type="ECO:0000313" key="4">
    <source>
        <dbReference type="Proteomes" id="UP000838878"/>
    </source>
</evidence>
<dbReference type="Pfam" id="PF17064">
    <property type="entry name" value="QVR"/>
    <property type="match status" value="1"/>
</dbReference>
<gene>
    <name evidence="3" type="ORF">BINO364_LOCUS872</name>
</gene>
<dbReference type="GO" id="GO:0030431">
    <property type="term" value="P:sleep"/>
    <property type="evidence" value="ECO:0007669"/>
    <property type="project" value="InterPro"/>
</dbReference>
<proteinExistence type="predicted"/>
<dbReference type="OrthoDB" id="7467377at2759"/>
<dbReference type="InterPro" id="IPR031424">
    <property type="entry name" value="QVR-like"/>
</dbReference>
<keyword evidence="4" id="KW-1185">Reference proteome</keyword>
<accession>A0A8J9UHD8</accession>
<evidence type="ECO:0000256" key="2">
    <source>
        <dbReference type="ARBA" id="ARBA00023180"/>
    </source>
</evidence>
<protein>
    <recommendedName>
        <fullName evidence="5">Protein sleepless</fullName>
    </recommendedName>
</protein>
<dbReference type="AlphaFoldDB" id="A0A8J9UHD8"/>
<evidence type="ECO:0000313" key="3">
    <source>
        <dbReference type="EMBL" id="CAH0713747.1"/>
    </source>
</evidence>
<sequence>MSLFIKIASCIHCFKCEEEAIDGSLLCKHFDGGDKFLVDCVHSTMCFKRETTHTFGDEMSSVTIVQRGCAPQTLNGDQAKINGKWRPVNTTYEVYEEACKEDVSELRVAKIINCYCRGHLCNNSKAVLIGTYEAKKEIVSLKLSPSHIICYETCECEF</sequence>
<evidence type="ECO:0008006" key="5">
    <source>
        <dbReference type="Google" id="ProtNLM"/>
    </source>
</evidence>
<keyword evidence="2" id="KW-0325">Glycoprotein</keyword>
<reference evidence="3" key="1">
    <citation type="submission" date="2021-12" db="EMBL/GenBank/DDBJ databases">
        <authorList>
            <person name="Martin H S."/>
        </authorList>
    </citation>
    <scope>NUCLEOTIDE SEQUENCE</scope>
</reference>
<dbReference type="EMBL" id="OV170221">
    <property type="protein sequence ID" value="CAH0713747.1"/>
    <property type="molecule type" value="Genomic_DNA"/>
</dbReference>
<keyword evidence="1" id="KW-0732">Signal</keyword>
<feature type="non-terminal residue" evidence="3">
    <location>
        <position position="158"/>
    </location>
</feature>
<evidence type="ECO:0000256" key="1">
    <source>
        <dbReference type="ARBA" id="ARBA00022729"/>
    </source>
</evidence>
<dbReference type="GO" id="GO:0032222">
    <property type="term" value="P:regulation of synaptic transmission, cholinergic"/>
    <property type="evidence" value="ECO:0007669"/>
    <property type="project" value="InterPro"/>
</dbReference>
<name>A0A8J9UHD8_9NEOP</name>